<organism evidence="1">
    <name type="scientific">Favella ehrenbergii</name>
    <dbReference type="NCBI Taxonomy" id="182087"/>
    <lineage>
        <taxon>Eukaryota</taxon>
        <taxon>Sar</taxon>
        <taxon>Alveolata</taxon>
        <taxon>Ciliophora</taxon>
        <taxon>Intramacronucleata</taxon>
        <taxon>Spirotrichea</taxon>
        <taxon>Choreotrichia</taxon>
        <taxon>Tintinnida</taxon>
        <taxon>Xystonellidae</taxon>
        <taxon>Favella</taxon>
    </lineage>
</organism>
<reference evidence="1" key="1">
    <citation type="submission" date="2021-01" db="EMBL/GenBank/DDBJ databases">
        <authorList>
            <person name="Corre E."/>
            <person name="Pelletier E."/>
            <person name="Niang G."/>
            <person name="Scheremetjew M."/>
            <person name="Finn R."/>
            <person name="Kale V."/>
            <person name="Holt S."/>
            <person name="Cochrane G."/>
            <person name="Meng A."/>
            <person name="Brown T."/>
            <person name="Cohen L."/>
        </authorList>
    </citation>
    <scope>NUCLEOTIDE SEQUENCE</scope>
    <source>
        <strain evidence="1">Fehren 1</strain>
    </source>
</reference>
<protein>
    <submittedName>
        <fullName evidence="1">Uncharacterized protein</fullName>
    </submittedName>
</protein>
<dbReference type="EMBL" id="HBIE01035307">
    <property type="protein sequence ID" value="CAE0315786.1"/>
    <property type="molecule type" value="Transcribed_RNA"/>
</dbReference>
<sequence length="127" mass="14777">MLDLKAALVHTQRLKNVIHRHDPIDQSNELMDSELQHAEDDRRVESVISAHFTEDFAADFEALQERVVDLGTLPRHRRWFIINQLHGEASITVVIEVEIAILQDFTIVALRVSALYHTFQFHVHKFD</sequence>
<proteinExistence type="predicted"/>
<evidence type="ECO:0000313" key="1">
    <source>
        <dbReference type="EMBL" id="CAE0315786.1"/>
    </source>
</evidence>
<name>A0A7S3I7C0_9SPIT</name>
<accession>A0A7S3I7C0</accession>
<dbReference type="AlphaFoldDB" id="A0A7S3I7C0"/>
<gene>
    <name evidence="1" type="ORF">FEHR0123_LOCUS10715</name>
</gene>